<name>A0ABY8N5U4_9FLAO</name>
<reference evidence="1 2" key="1">
    <citation type="submission" date="2023-06" db="EMBL/GenBank/DDBJ databases">
        <title>Complete Genome Sequence of Flavobacterium keumense K3R-10.</title>
        <authorList>
            <person name="Jeong H."/>
            <person name="Jhang S.Y."/>
            <person name="Kim J.N."/>
        </authorList>
    </citation>
    <scope>NUCLEOTIDE SEQUENCE [LARGE SCALE GENOMIC DNA]</scope>
    <source>
        <strain evidence="1 2">K3R-10</strain>
    </source>
</reference>
<proteinExistence type="predicted"/>
<dbReference type="Proteomes" id="UP001232117">
    <property type="component" value="Chromosome"/>
</dbReference>
<organism evidence="1 2">
    <name type="scientific">Flavobacterium keumense</name>
    <dbReference type="NCBI Taxonomy" id="1306518"/>
    <lineage>
        <taxon>Bacteria</taxon>
        <taxon>Pseudomonadati</taxon>
        <taxon>Bacteroidota</taxon>
        <taxon>Flavobacteriia</taxon>
        <taxon>Flavobacteriales</taxon>
        <taxon>Flavobacteriaceae</taxon>
        <taxon>Flavobacterium</taxon>
    </lineage>
</organism>
<dbReference type="RefSeq" id="WP_264532540.1">
    <property type="nucleotide sequence ID" value="NZ_CP092332.1"/>
</dbReference>
<gene>
    <name evidence="1" type="ORF">MG292_00525</name>
</gene>
<protein>
    <submittedName>
        <fullName evidence="1">Uncharacterized protein</fullName>
    </submittedName>
</protein>
<dbReference type="EMBL" id="CP092332">
    <property type="protein sequence ID" value="WGK94744.1"/>
    <property type="molecule type" value="Genomic_DNA"/>
</dbReference>
<accession>A0ABY8N5U4</accession>
<evidence type="ECO:0000313" key="2">
    <source>
        <dbReference type="Proteomes" id="UP001232117"/>
    </source>
</evidence>
<keyword evidence="2" id="KW-1185">Reference proteome</keyword>
<evidence type="ECO:0000313" key="1">
    <source>
        <dbReference type="EMBL" id="WGK94744.1"/>
    </source>
</evidence>
<sequence length="304" mass="36514">MKHTLILILLLLFVKAHPCVQDSIRIKVDIVRNSSFSSGWLEGFGIKKYKLLEFKIKDGKIDFFLPNSIEPGVYRLHLDTVNSKPYIDLIVDGKEPYISFNLDIYGFDVYPFFFESVENSNWYFYLNESQMMVARLDSLFCHLSMFNPNLNEDRLTVRVYQKERKKYYALFDAFIKKNENRWCALLVKNRPYYYSDLNTKPVERDFVRKNFYWEGIDTNNDKLIFTPLYEELIDIFLKKYYLNPTNQYTINLNENYLKKDIEEVISKFSNNSKTKAFIYNYLNTYFNKLERHDLINYINSVNNK</sequence>